<proteinExistence type="predicted"/>
<organism evidence="2 3">
    <name type="scientific">Alligator mississippiensis</name>
    <name type="common">American alligator</name>
    <dbReference type="NCBI Taxonomy" id="8496"/>
    <lineage>
        <taxon>Eukaryota</taxon>
        <taxon>Metazoa</taxon>
        <taxon>Chordata</taxon>
        <taxon>Craniata</taxon>
        <taxon>Vertebrata</taxon>
        <taxon>Euteleostomi</taxon>
        <taxon>Archelosauria</taxon>
        <taxon>Archosauria</taxon>
        <taxon>Crocodylia</taxon>
        <taxon>Alligatoridae</taxon>
        <taxon>Alligatorinae</taxon>
        <taxon>Alligator</taxon>
    </lineage>
</organism>
<evidence type="ECO:0000313" key="3">
    <source>
        <dbReference type="Proteomes" id="UP000050525"/>
    </source>
</evidence>
<comment type="caution">
    <text evidence="2">The sequence shown here is derived from an EMBL/GenBank/DDBJ whole genome shotgun (WGS) entry which is preliminary data.</text>
</comment>
<keyword evidence="3" id="KW-1185">Reference proteome</keyword>
<accession>A0A151MJG3</accession>
<dbReference type="Proteomes" id="UP000050525">
    <property type="component" value="Unassembled WGS sequence"/>
</dbReference>
<feature type="region of interest" description="Disordered" evidence="1">
    <location>
        <begin position="96"/>
        <end position="116"/>
    </location>
</feature>
<evidence type="ECO:0000256" key="1">
    <source>
        <dbReference type="SAM" id="MobiDB-lite"/>
    </source>
</evidence>
<sequence>MDEVGAMEPGDSWKQVQGMILQLLQELTQAKSREMEAHGALFSHQQDLAEELAKVEMSGGGVHEGFQMPWMVKEDDLEAYLELLESLVNVAARSRTRARGRAAPGEPQRVVLVEAT</sequence>
<name>A0A151MJG3_ALLMI</name>
<protein>
    <submittedName>
        <fullName evidence="2">Uncharacterized protein</fullName>
    </submittedName>
</protein>
<evidence type="ECO:0000313" key="2">
    <source>
        <dbReference type="EMBL" id="KYO24672.1"/>
    </source>
</evidence>
<gene>
    <name evidence="2" type="ORF">Y1Q_0017774</name>
</gene>
<reference evidence="2 3" key="1">
    <citation type="journal article" date="2012" name="Genome Biol.">
        <title>Sequencing three crocodilian genomes to illuminate the evolution of archosaurs and amniotes.</title>
        <authorList>
            <person name="St John J.A."/>
            <person name="Braun E.L."/>
            <person name="Isberg S.R."/>
            <person name="Miles L.G."/>
            <person name="Chong A.Y."/>
            <person name="Gongora J."/>
            <person name="Dalzell P."/>
            <person name="Moran C."/>
            <person name="Bed'hom B."/>
            <person name="Abzhanov A."/>
            <person name="Burgess S.C."/>
            <person name="Cooksey A.M."/>
            <person name="Castoe T.A."/>
            <person name="Crawford N.G."/>
            <person name="Densmore L.D."/>
            <person name="Drew J.C."/>
            <person name="Edwards S.V."/>
            <person name="Faircloth B.C."/>
            <person name="Fujita M.K."/>
            <person name="Greenwold M.J."/>
            <person name="Hoffmann F.G."/>
            <person name="Howard J.M."/>
            <person name="Iguchi T."/>
            <person name="Janes D.E."/>
            <person name="Khan S.Y."/>
            <person name="Kohno S."/>
            <person name="de Koning A.J."/>
            <person name="Lance S.L."/>
            <person name="McCarthy F.M."/>
            <person name="McCormack J.E."/>
            <person name="Merchant M.E."/>
            <person name="Peterson D.G."/>
            <person name="Pollock D.D."/>
            <person name="Pourmand N."/>
            <person name="Raney B.J."/>
            <person name="Roessler K.A."/>
            <person name="Sanford J.R."/>
            <person name="Sawyer R.H."/>
            <person name="Schmidt C.J."/>
            <person name="Triplett E.W."/>
            <person name="Tuberville T.D."/>
            <person name="Venegas-Anaya M."/>
            <person name="Howard J.T."/>
            <person name="Jarvis E.D."/>
            <person name="Guillette L.J.Jr."/>
            <person name="Glenn T.C."/>
            <person name="Green R.E."/>
            <person name="Ray D.A."/>
        </authorList>
    </citation>
    <scope>NUCLEOTIDE SEQUENCE [LARGE SCALE GENOMIC DNA]</scope>
    <source>
        <strain evidence="2">KSC_2009_1</strain>
    </source>
</reference>
<dbReference type="EMBL" id="AKHW03006032">
    <property type="protein sequence ID" value="KYO24672.1"/>
    <property type="molecule type" value="Genomic_DNA"/>
</dbReference>
<dbReference type="AlphaFoldDB" id="A0A151MJG3"/>